<accession>A0A239Z9B5</accession>
<feature type="domain" description="Antitoxin SocA-like Panacea" evidence="1">
    <location>
        <begin position="29"/>
        <end position="128"/>
    </location>
</feature>
<name>A0A239Z9B5_CLOCO</name>
<sequence length="225" mass="26441">MSCMNYEDLSNYIIAYCNSHNLEISNKKLQKLMYYCQAWSLALNDEKLISNGFEAWRHGAVLRPLYFKYSKCGYNNIHMDANLVNNILESAMSNISDYKLNIINKVLETYSSYTANELEAMNHQEIPWIEARGDLNDSEICDEVIDTDLMKRYYKSKALERGMKEVKNNIFKFSPARLKKAQDNLRKKEVFKVNEDNYVEYEKFILNSYEATLDTTERAEYGRTI</sequence>
<dbReference type="RefSeq" id="WP_095177264.1">
    <property type="nucleotide sequence ID" value="NZ_LT906477.1"/>
</dbReference>
<organism evidence="2 3">
    <name type="scientific">Clostridium cochlearium</name>
    <dbReference type="NCBI Taxonomy" id="1494"/>
    <lineage>
        <taxon>Bacteria</taxon>
        <taxon>Bacillati</taxon>
        <taxon>Bacillota</taxon>
        <taxon>Clostridia</taxon>
        <taxon>Eubacteriales</taxon>
        <taxon>Clostridiaceae</taxon>
        <taxon>Clostridium</taxon>
    </lineage>
</organism>
<dbReference type="AlphaFoldDB" id="A0A239Z9B5"/>
<dbReference type="EMBL" id="UAWC01000007">
    <property type="protein sequence ID" value="SQB34129.1"/>
    <property type="molecule type" value="Genomic_DNA"/>
</dbReference>
<dbReference type="GeneID" id="70576283"/>
<evidence type="ECO:0000259" key="1">
    <source>
        <dbReference type="Pfam" id="PF13274"/>
    </source>
</evidence>
<dbReference type="InterPro" id="IPR025272">
    <property type="entry name" value="SocA_Panacea"/>
</dbReference>
<gene>
    <name evidence="2" type="ORF">NCTC13028_01023</name>
</gene>
<evidence type="ECO:0000313" key="2">
    <source>
        <dbReference type="EMBL" id="SQB34129.1"/>
    </source>
</evidence>
<reference evidence="2 3" key="1">
    <citation type="submission" date="2018-06" db="EMBL/GenBank/DDBJ databases">
        <authorList>
            <consortium name="Pathogen Informatics"/>
            <person name="Doyle S."/>
        </authorList>
    </citation>
    <scope>NUCLEOTIDE SEQUENCE [LARGE SCALE GENOMIC DNA]</scope>
    <source>
        <strain evidence="2 3">NCTC13028</strain>
    </source>
</reference>
<evidence type="ECO:0000313" key="3">
    <source>
        <dbReference type="Proteomes" id="UP000250223"/>
    </source>
</evidence>
<protein>
    <submittedName>
        <fullName evidence="2">Prophage ps3 protein 01</fullName>
    </submittedName>
</protein>
<dbReference type="Proteomes" id="UP000250223">
    <property type="component" value="Unassembled WGS sequence"/>
</dbReference>
<dbReference type="Pfam" id="PF13274">
    <property type="entry name" value="SocA_Panacea"/>
    <property type="match status" value="1"/>
</dbReference>
<proteinExistence type="predicted"/>